<evidence type="ECO:0000313" key="2">
    <source>
        <dbReference type="EMBL" id="PFG35911.1"/>
    </source>
</evidence>
<keyword evidence="3" id="KW-1185">Reference proteome</keyword>
<feature type="region of interest" description="Disordered" evidence="1">
    <location>
        <begin position="1"/>
        <end position="21"/>
    </location>
</feature>
<gene>
    <name evidence="2" type="ORF">ATL41_0611</name>
</gene>
<name>A0A2A9EBH8_9MICO</name>
<accession>A0A2A9EBH8</accession>
<dbReference type="CDD" id="cd17511">
    <property type="entry name" value="YbjN_AmyR-like"/>
    <property type="match status" value="1"/>
</dbReference>
<proteinExistence type="predicted"/>
<dbReference type="EMBL" id="PDJH01000001">
    <property type="protein sequence ID" value="PFG35911.1"/>
    <property type="molecule type" value="Genomic_DNA"/>
</dbReference>
<evidence type="ECO:0000313" key="3">
    <source>
        <dbReference type="Proteomes" id="UP000221394"/>
    </source>
</evidence>
<dbReference type="RefSeq" id="WP_098457148.1">
    <property type="nucleotide sequence ID" value="NZ_PDJH01000001.1"/>
</dbReference>
<dbReference type="InterPro" id="IPR019660">
    <property type="entry name" value="Put_sensory_transdc_reg_YbjN"/>
</dbReference>
<reference evidence="2 3" key="1">
    <citation type="submission" date="2017-10" db="EMBL/GenBank/DDBJ databases">
        <title>Sequencing the genomes of 1000 actinobacteria strains.</title>
        <authorList>
            <person name="Klenk H.-P."/>
        </authorList>
    </citation>
    <scope>NUCLEOTIDE SEQUENCE [LARGE SCALE GENOMIC DNA]</scope>
    <source>
        <strain evidence="2 3">DSM 21574</strain>
    </source>
</reference>
<dbReference type="OrthoDB" id="3256964at2"/>
<dbReference type="Proteomes" id="UP000221394">
    <property type="component" value="Unassembled WGS sequence"/>
</dbReference>
<protein>
    <submittedName>
        <fullName evidence="2">Putative sensory transduction regulator</fullName>
    </submittedName>
</protein>
<organism evidence="2 3">
    <name type="scientific">Flavimobilis soli</name>
    <dbReference type="NCBI Taxonomy" id="442709"/>
    <lineage>
        <taxon>Bacteria</taxon>
        <taxon>Bacillati</taxon>
        <taxon>Actinomycetota</taxon>
        <taxon>Actinomycetes</taxon>
        <taxon>Micrococcales</taxon>
        <taxon>Jonesiaceae</taxon>
        <taxon>Flavimobilis</taxon>
    </lineage>
</organism>
<sequence length="161" mass="17694">MKGLPLRRRAGEPEPSGPVPIPLTRARIAAFLDGEGYKHVMDDDGDLAASWNGNPFWIIVSGELEEVLQVRGRWATTAPVDARTSLLHVVNGWNRDRFWPKAYVREEGGRLALYGEWSTDLAHGVTDDQLARFVLTGLATTLQLFDHVAATLPPPDVPDAG</sequence>
<comment type="caution">
    <text evidence="2">The sequence shown here is derived from an EMBL/GenBank/DDBJ whole genome shotgun (WGS) entry which is preliminary data.</text>
</comment>
<dbReference type="AlphaFoldDB" id="A0A2A9EBH8"/>
<evidence type="ECO:0000256" key="1">
    <source>
        <dbReference type="SAM" id="MobiDB-lite"/>
    </source>
</evidence>
<dbReference type="Pfam" id="PF10722">
    <property type="entry name" value="YbjN"/>
    <property type="match status" value="1"/>
</dbReference>